<evidence type="ECO:0000256" key="6">
    <source>
        <dbReference type="RuleBase" id="RU003355"/>
    </source>
</evidence>
<dbReference type="GO" id="GO:0006508">
    <property type="term" value="P:proteolysis"/>
    <property type="evidence" value="ECO:0007669"/>
    <property type="project" value="UniProtKB-KW"/>
</dbReference>
<evidence type="ECO:0000313" key="12">
    <source>
        <dbReference type="Proteomes" id="UP000546464"/>
    </source>
</evidence>
<evidence type="ECO:0000259" key="10">
    <source>
        <dbReference type="Pfam" id="PF07705"/>
    </source>
</evidence>
<accession>A0A842H9W1</accession>
<dbReference type="PRINTS" id="PR00723">
    <property type="entry name" value="SUBTILISIN"/>
</dbReference>
<dbReference type="InterPro" id="IPR023827">
    <property type="entry name" value="Peptidase_S8_Asp-AS"/>
</dbReference>
<reference evidence="11 12" key="1">
    <citation type="submission" date="2020-07" db="EMBL/GenBank/DDBJ databases">
        <authorList>
            <person name="Feng X."/>
        </authorList>
    </citation>
    <scope>NUCLEOTIDE SEQUENCE [LARGE SCALE GENOMIC DNA]</scope>
    <source>
        <strain evidence="11 12">JCM31066</strain>
    </source>
</reference>
<dbReference type="Proteomes" id="UP000546464">
    <property type="component" value="Unassembled WGS sequence"/>
</dbReference>
<proteinExistence type="inferred from homology"/>
<feature type="signal peptide" evidence="8">
    <location>
        <begin position="1"/>
        <end position="20"/>
    </location>
</feature>
<dbReference type="InterPro" id="IPR022398">
    <property type="entry name" value="Peptidase_S8_His-AS"/>
</dbReference>
<feature type="compositionally biased region" description="Polar residues" evidence="7">
    <location>
        <begin position="49"/>
        <end position="61"/>
    </location>
</feature>
<comment type="similarity">
    <text evidence="1 5 6">Belongs to the peptidase S8 family.</text>
</comment>
<keyword evidence="3 5" id="KW-0378">Hydrolase</keyword>
<evidence type="ECO:0000256" key="5">
    <source>
        <dbReference type="PROSITE-ProRule" id="PRU01240"/>
    </source>
</evidence>
<keyword evidence="4 5" id="KW-0720">Serine protease</keyword>
<evidence type="ECO:0000256" key="8">
    <source>
        <dbReference type="SAM" id="SignalP"/>
    </source>
</evidence>
<dbReference type="Pfam" id="PF07705">
    <property type="entry name" value="CARDB"/>
    <property type="match status" value="1"/>
</dbReference>
<dbReference type="EMBL" id="JACHVB010000013">
    <property type="protein sequence ID" value="MBC2593283.1"/>
    <property type="molecule type" value="Genomic_DNA"/>
</dbReference>
<feature type="chain" id="PRO_5032435138" evidence="8">
    <location>
        <begin position="21"/>
        <end position="539"/>
    </location>
</feature>
<dbReference type="InterPro" id="IPR000209">
    <property type="entry name" value="Peptidase_S8/S53_dom"/>
</dbReference>
<dbReference type="GO" id="GO:0004252">
    <property type="term" value="F:serine-type endopeptidase activity"/>
    <property type="evidence" value="ECO:0007669"/>
    <property type="project" value="UniProtKB-UniRule"/>
</dbReference>
<feature type="active site" description="Charge relay system" evidence="5">
    <location>
        <position position="217"/>
    </location>
</feature>
<dbReference type="SUPFAM" id="SSF52743">
    <property type="entry name" value="Subtilisin-like"/>
    <property type="match status" value="1"/>
</dbReference>
<dbReference type="PROSITE" id="PS00136">
    <property type="entry name" value="SUBTILASE_ASP"/>
    <property type="match status" value="1"/>
</dbReference>
<evidence type="ECO:0000313" key="11">
    <source>
        <dbReference type="EMBL" id="MBC2593283.1"/>
    </source>
</evidence>
<keyword evidence="2 5" id="KW-0645">Protease</keyword>
<feature type="active site" description="Charge relay system" evidence="5">
    <location>
        <position position="188"/>
    </location>
</feature>
<dbReference type="Pfam" id="PF00082">
    <property type="entry name" value="Peptidase_S8"/>
    <property type="match status" value="1"/>
</dbReference>
<feature type="domain" description="CARDB" evidence="10">
    <location>
        <begin position="437"/>
        <end position="505"/>
    </location>
</feature>
<dbReference type="Gene3D" id="3.40.50.200">
    <property type="entry name" value="Peptidase S8/S53 domain"/>
    <property type="match status" value="1"/>
</dbReference>
<dbReference type="InterPro" id="IPR023828">
    <property type="entry name" value="Peptidase_S8_Ser-AS"/>
</dbReference>
<dbReference type="AlphaFoldDB" id="A0A842H9W1"/>
<dbReference type="PROSITE" id="PS00137">
    <property type="entry name" value="SUBTILASE_HIS"/>
    <property type="match status" value="1"/>
</dbReference>
<organism evidence="11 12">
    <name type="scientific">Ruficoccus amylovorans</name>
    <dbReference type="NCBI Taxonomy" id="1804625"/>
    <lineage>
        <taxon>Bacteria</taxon>
        <taxon>Pseudomonadati</taxon>
        <taxon>Verrucomicrobiota</taxon>
        <taxon>Opitutia</taxon>
        <taxon>Puniceicoccales</taxon>
        <taxon>Cerasicoccaceae</taxon>
        <taxon>Ruficoccus</taxon>
    </lineage>
</organism>
<evidence type="ECO:0000256" key="1">
    <source>
        <dbReference type="ARBA" id="ARBA00011073"/>
    </source>
</evidence>
<dbReference type="PROSITE" id="PS51892">
    <property type="entry name" value="SUBTILASE"/>
    <property type="match status" value="1"/>
</dbReference>
<gene>
    <name evidence="11" type="ORF">H5P28_03315</name>
</gene>
<evidence type="ECO:0000256" key="3">
    <source>
        <dbReference type="ARBA" id="ARBA00022801"/>
    </source>
</evidence>
<evidence type="ECO:0000256" key="2">
    <source>
        <dbReference type="ARBA" id="ARBA00022670"/>
    </source>
</evidence>
<sequence>MKKALSLTAALLLLTLSAWVAWSLGRSSREAPSGPSALQPEAVFTPNADTGFSPAVSTAPSTPAGLATPDYPPPPPGAIRGEVALVFDSQAEYQQALAWLREQGIDILNTLPGLNAIRIGTTDPAWKRLGASPGQVGYNFPIAPPPPVGDSPYLNAANLGFGETVLSFLGVPEPDPRWGQGVTVAVLDSGVMSDHVNLEDARILSPERVGQSDPVGHGTAVASLIAGQDSPVLGLAAGTTILSLPVLNDDGLSDTFRVSAAVVQAVDLGARVISMSLGAYGDSAVLRQAIKYAREHGVVLVASVGNDGAGQVAYPAAYDGVLAVAAVDALSQPASFSNYGPQVDIAAPGVQVPVAWTGDRFASVSGTSFSTPLVAAAVALVLQQDPRLSGPEAVRVVLDNANDAALPGKDEFTGEGVLNIERILERNRRGVFDAAVASYNLPTEPLAGADNQIDITVENRGTEYLSQVQLNVQVGEQRESYFLGALKPGEIATQPVPVSTKLLSAGTGVEIRASVSINGEDSHPANDSRTETLLLQTAE</sequence>
<evidence type="ECO:0000256" key="7">
    <source>
        <dbReference type="SAM" id="MobiDB-lite"/>
    </source>
</evidence>
<dbReference type="PROSITE" id="PS00138">
    <property type="entry name" value="SUBTILASE_SER"/>
    <property type="match status" value="1"/>
</dbReference>
<evidence type="ECO:0000256" key="4">
    <source>
        <dbReference type="ARBA" id="ARBA00022825"/>
    </source>
</evidence>
<comment type="caution">
    <text evidence="11">The sequence shown here is derived from an EMBL/GenBank/DDBJ whole genome shotgun (WGS) entry which is preliminary data.</text>
</comment>
<keyword evidence="8" id="KW-0732">Signal</keyword>
<feature type="domain" description="Peptidase S8/S53" evidence="9">
    <location>
        <begin position="179"/>
        <end position="416"/>
    </location>
</feature>
<feature type="active site" description="Charge relay system" evidence="5">
    <location>
        <position position="368"/>
    </location>
</feature>
<dbReference type="InterPro" id="IPR036852">
    <property type="entry name" value="Peptidase_S8/S53_dom_sf"/>
</dbReference>
<dbReference type="InterPro" id="IPR011635">
    <property type="entry name" value="CARDB"/>
</dbReference>
<name>A0A842H9W1_9BACT</name>
<dbReference type="InterPro" id="IPR015500">
    <property type="entry name" value="Peptidase_S8_subtilisin-rel"/>
</dbReference>
<evidence type="ECO:0000259" key="9">
    <source>
        <dbReference type="Pfam" id="PF00082"/>
    </source>
</evidence>
<dbReference type="PANTHER" id="PTHR43806">
    <property type="entry name" value="PEPTIDASE S8"/>
    <property type="match status" value="1"/>
</dbReference>
<dbReference type="PANTHER" id="PTHR43806:SF11">
    <property type="entry name" value="CEREVISIN-RELATED"/>
    <property type="match status" value="1"/>
</dbReference>
<dbReference type="InterPro" id="IPR050131">
    <property type="entry name" value="Peptidase_S8_subtilisin-like"/>
</dbReference>
<protein>
    <submittedName>
        <fullName evidence="11">S8 family serine peptidase</fullName>
    </submittedName>
</protein>
<dbReference type="RefSeq" id="WP_185674293.1">
    <property type="nucleotide sequence ID" value="NZ_JACHVB010000013.1"/>
</dbReference>
<keyword evidence="12" id="KW-1185">Reference proteome</keyword>
<feature type="region of interest" description="Disordered" evidence="7">
    <location>
        <begin position="49"/>
        <end position="75"/>
    </location>
</feature>